<accession>A0A642UWE0</accession>
<dbReference type="Proteomes" id="UP000449547">
    <property type="component" value="Unassembled WGS sequence"/>
</dbReference>
<evidence type="ECO:0000256" key="3">
    <source>
        <dbReference type="ARBA" id="ARBA00022741"/>
    </source>
</evidence>
<evidence type="ECO:0000256" key="6">
    <source>
        <dbReference type="ARBA" id="ARBA00023125"/>
    </source>
</evidence>
<dbReference type="SUPFAM" id="SSF52540">
    <property type="entry name" value="P-loop containing nucleoside triphosphate hydrolases"/>
    <property type="match status" value="1"/>
</dbReference>
<dbReference type="PANTHER" id="PTHR11361:SF35">
    <property type="entry name" value="DNA MISMATCH REPAIR PROTEIN MSH2"/>
    <property type="match status" value="1"/>
</dbReference>
<dbReference type="GO" id="GO:0006312">
    <property type="term" value="P:mitotic recombination"/>
    <property type="evidence" value="ECO:0007669"/>
    <property type="project" value="TreeGrafter"/>
</dbReference>
<sequence length="920" mass="102204">MSSTRPELKFADTTHERSYFRKLAQLPEKDDSVVLRIVDHKDYFSCVGADAELVANDIYHTPSVIKHHQDTPYVTISPQVLFSLLKYVLLDKGMKVEFYSSPNITQICVGSPGNLDAVSSQYGFNFEFADGSTPVTGAIKVSQGQVGLACCDSTNHLVWVSQFDDNELYSNLESALLQIGVKEVIVPYSRNTKVPDQLKLLQMLAKIDGILVDEHRNFNANNINDDLAKIIDTDDENVTPTIYLKSRGIDETKLPLAMECTAAVIDHLHLLESETPFDFNLFNLADYMRMDSSTIKALNLFPAGSGQRQSSLKPGTQVTSVFELYSRYCKSTAGQRLLSQWLKQPLTNYEHISRRQQLVQAMVDESVARLSVHEWLQKVPDIRRLMAKVSSKSQDYSNKRLDDIVRLYQLVQSLPALTEALEDFDEPLIKSEFGDTLNEISTHLTKFAELVEYTVDLSALNSASLVGAEFNVKPEFDEGLVEIANTLARVERDIQRIHEEVADDLGMELNKKLKLEKHQVHGWALRVTRNDSSVLRNTGKKYPQLQTVKAGVFFTTPRLQELAKEYDDTHSQYNSKQAELIRNILDIAATYSPKFTQLSLLLGTIDVIVAFAIAAITAKIEYVRPQLIEIGQEGRRVDLKDSRHPVLEEQPDLVIVANDVDMQPHGFSIITGPNMGGKSTYIRQVGVIALMAQIGSFIPAAAGATLPVFDAILSRIGAGDSQLKGLSTFMVEMLETSSILASATSDSLIIIDELGRGTSTYDGFGLAWAISEHLIATTKCSTLFATHFHEVTELADKYPDQVSNLHVVAEVGSSSDDITLMYKVEPGISDQSFGIHVAEVVKFPAKIVNMAKRKASELVEGGESVCKRLKATDEVKEVLQKWRTEMGGKVTDADAAVARLRELTRDMVDGKALQELVDTL</sequence>
<dbReference type="GO" id="GO:0032301">
    <property type="term" value="C:MutSalpha complex"/>
    <property type="evidence" value="ECO:0007669"/>
    <property type="project" value="TreeGrafter"/>
</dbReference>
<evidence type="ECO:0000256" key="9">
    <source>
        <dbReference type="RuleBase" id="RU003756"/>
    </source>
</evidence>
<evidence type="ECO:0000256" key="8">
    <source>
        <dbReference type="ARBA" id="ARBA00023242"/>
    </source>
</evidence>
<keyword evidence="7 9" id="KW-0234">DNA repair</keyword>
<dbReference type="GO" id="GO:0006298">
    <property type="term" value="P:mismatch repair"/>
    <property type="evidence" value="ECO:0007669"/>
    <property type="project" value="InterPro"/>
</dbReference>
<dbReference type="Gene3D" id="3.40.50.300">
    <property type="entry name" value="P-loop containing nucleotide triphosphate hydrolases"/>
    <property type="match status" value="1"/>
</dbReference>
<evidence type="ECO:0000313" key="11">
    <source>
        <dbReference type="EMBL" id="KAA8907040.1"/>
    </source>
</evidence>
<dbReference type="SUPFAM" id="SSF48334">
    <property type="entry name" value="DNA repair protein MutS, domain III"/>
    <property type="match status" value="1"/>
</dbReference>
<dbReference type="InterPro" id="IPR000432">
    <property type="entry name" value="DNA_mismatch_repair_MutS_C"/>
</dbReference>
<name>A0A642UWE0_DIURU</name>
<evidence type="ECO:0000256" key="1">
    <source>
        <dbReference type="ARBA" id="ARBA00004123"/>
    </source>
</evidence>
<dbReference type="InterPro" id="IPR045076">
    <property type="entry name" value="MutS"/>
</dbReference>
<evidence type="ECO:0000256" key="4">
    <source>
        <dbReference type="ARBA" id="ARBA00022763"/>
    </source>
</evidence>
<dbReference type="GO" id="GO:0030983">
    <property type="term" value="F:mismatched DNA binding"/>
    <property type="evidence" value="ECO:0007669"/>
    <property type="project" value="InterPro"/>
</dbReference>
<dbReference type="SMART" id="SM00533">
    <property type="entry name" value="MUTSd"/>
    <property type="match status" value="1"/>
</dbReference>
<evidence type="ECO:0000259" key="10">
    <source>
        <dbReference type="PROSITE" id="PS00486"/>
    </source>
</evidence>
<keyword evidence="12" id="KW-1185">Reference proteome</keyword>
<organism evidence="11 12">
    <name type="scientific">Diutina rugosa</name>
    <name type="common">Yeast</name>
    <name type="synonym">Candida rugosa</name>
    <dbReference type="NCBI Taxonomy" id="5481"/>
    <lineage>
        <taxon>Eukaryota</taxon>
        <taxon>Fungi</taxon>
        <taxon>Dikarya</taxon>
        <taxon>Ascomycota</taxon>
        <taxon>Saccharomycotina</taxon>
        <taxon>Pichiomycetes</taxon>
        <taxon>Debaryomycetaceae</taxon>
        <taxon>Diutina</taxon>
    </lineage>
</organism>
<keyword evidence="5" id="KW-0067">ATP-binding</keyword>
<comment type="caution">
    <text evidence="11">The sequence shown here is derived from an EMBL/GenBank/DDBJ whole genome shotgun (WGS) entry which is preliminary data.</text>
</comment>
<dbReference type="InterPro" id="IPR007860">
    <property type="entry name" value="DNA_mmatch_repair_MutS_con_dom"/>
</dbReference>
<dbReference type="VEuPathDB" id="FungiDB:DIURU_000724"/>
<gene>
    <name evidence="11" type="ORF">DIURU_000724</name>
</gene>
<dbReference type="InterPro" id="IPR007861">
    <property type="entry name" value="DNA_mismatch_repair_MutS_clamp"/>
</dbReference>
<dbReference type="RefSeq" id="XP_034014391.1">
    <property type="nucleotide sequence ID" value="XM_034159004.1"/>
</dbReference>
<dbReference type="InterPro" id="IPR007695">
    <property type="entry name" value="DNA_mismatch_repair_MutS-lik_N"/>
</dbReference>
<dbReference type="EMBL" id="SWFT01000027">
    <property type="protein sequence ID" value="KAA8907040.1"/>
    <property type="molecule type" value="Genomic_DNA"/>
</dbReference>
<dbReference type="GO" id="GO:0005524">
    <property type="term" value="F:ATP binding"/>
    <property type="evidence" value="ECO:0007669"/>
    <property type="project" value="UniProtKB-KW"/>
</dbReference>
<comment type="function">
    <text evidence="9">Component of the post-replicative DNA mismatch repair system (MMR).</text>
</comment>
<dbReference type="GO" id="GO:0140664">
    <property type="term" value="F:ATP-dependent DNA damage sensor activity"/>
    <property type="evidence" value="ECO:0007669"/>
    <property type="project" value="InterPro"/>
</dbReference>
<proteinExistence type="inferred from homology"/>
<dbReference type="OrthoDB" id="295033at2759"/>
<dbReference type="Pfam" id="PF05192">
    <property type="entry name" value="MutS_III"/>
    <property type="match status" value="1"/>
</dbReference>
<dbReference type="Pfam" id="PF01624">
    <property type="entry name" value="MutS_I"/>
    <property type="match status" value="1"/>
</dbReference>
<dbReference type="SMART" id="SM00534">
    <property type="entry name" value="MUTSac"/>
    <property type="match status" value="1"/>
</dbReference>
<dbReference type="Gene3D" id="3.40.1170.10">
    <property type="entry name" value="DNA repair protein MutS, domain I"/>
    <property type="match status" value="1"/>
</dbReference>
<dbReference type="PIRSF" id="PIRSF005813">
    <property type="entry name" value="MSH2"/>
    <property type="match status" value="1"/>
</dbReference>
<keyword evidence="6 9" id="KW-0238">DNA-binding</keyword>
<dbReference type="Pfam" id="PF05190">
    <property type="entry name" value="MutS_IV"/>
    <property type="match status" value="1"/>
</dbReference>
<evidence type="ECO:0000256" key="5">
    <source>
        <dbReference type="ARBA" id="ARBA00022840"/>
    </source>
</evidence>
<dbReference type="Pfam" id="PF00488">
    <property type="entry name" value="MutS_V"/>
    <property type="match status" value="1"/>
</dbReference>
<dbReference type="InterPro" id="IPR027417">
    <property type="entry name" value="P-loop_NTPase"/>
</dbReference>
<comment type="similarity">
    <text evidence="2 9">Belongs to the DNA mismatch repair MutS family.</text>
</comment>
<feature type="domain" description="DNA mismatch repair proteins mutS family" evidence="10">
    <location>
        <begin position="747"/>
        <end position="763"/>
    </location>
</feature>
<dbReference type="FunFam" id="3.40.50.300:FF:005021">
    <property type="entry name" value="Predicted protein"/>
    <property type="match status" value="1"/>
</dbReference>
<evidence type="ECO:0000256" key="7">
    <source>
        <dbReference type="ARBA" id="ARBA00023204"/>
    </source>
</evidence>
<dbReference type="Pfam" id="PF05188">
    <property type="entry name" value="MutS_II"/>
    <property type="match status" value="1"/>
</dbReference>
<dbReference type="InterPro" id="IPR007696">
    <property type="entry name" value="DNA_mismatch_repair_MutS_core"/>
</dbReference>
<reference evidence="11 12" key="1">
    <citation type="submission" date="2019-07" db="EMBL/GenBank/DDBJ databases">
        <title>Genome assembly of two rare yeast pathogens: Diutina rugosa and Trichomonascus ciferrii.</title>
        <authorList>
            <person name="Mixao V."/>
            <person name="Saus E."/>
            <person name="Hansen A."/>
            <person name="Lass-Flor C."/>
            <person name="Gabaldon T."/>
        </authorList>
    </citation>
    <scope>NUCLEOTIDE SEQUENCE [LARGE SCALE GENOMIC DNA]</scope>
    <source>
        <strain evidence="11 12">CBS 613</strain>
    </source>
</reference>
<keyword evidence="8" id="KW-0539">Nucleus</keyword>
<dbReference type="InterPro" id="IPR036678">
    <property type="entry name" value="MutS_con_dom_sf"/>
</dbReference>
<keyword evidence="3 9" id="KW-0547">Nucleotide-binding</keyword>
<keyword evidence="4 9" id="KW-0227">DNA damage</keyword>
<dbReference type="InterPro" id="IPR036187">
    <property type="entry name" value="DNA_mismatch_repair_MutS_sf"/>
</dbReference>
<dbReference type="PROSITE" id="PS00486">
    <property type="entry name" value="DNA_MISMATCH_REPAIR_2"/>
    <property type="match status" value="1"/>
</dbReference>
<dbReference type="InterPro" id="IPR016151">
    <property type="entry name" value="DNA_mismatch_repair_MutS_N"/>
</dbReference>
<evidence type="ECO:0000256" key="2">
    <source>
        <dbReference type="ARBA" id="ARBA00006271"/>
    </source>
</evidence>
<dbReference type="Gene3D" id="3.30.420.110">
    <property type="entry name" value="MutS, connector domain"/>
    <property type="match status" value="1"/>
</dbReference>
<evidence type="ECO:0000313" key="12">
    <source>
        <dbReference type="Proteomes" id="UP000449547"/>
    </source>
</evidence>
<dbReference type="InterPro" id="IPR011184">
    <property type="entry name" value="DNA_mismatch_repair_Msh2"/>
</dbReference>
<dbReference type="AlphaFoldDB" id="A0A642UWE0"/>
<dbReference type="OMA" id="LVRFPQK"/>
<dbReference type="GeneID" id="54779377"/>
<dbReference type="Gene3D" id="1.10.1420.10">
    <property type="match status" value="2"/>
</dbReference>
<dbReference type="PANTHER" id="PTHR11361">
    <property type="entry name" value="DNA MISMATCH REPAIR PROTEIN MUTS FAMILY MEMBER"/>
    <property type="match status" value="1"/>
</dbReference>
<protein>
    <recommendedName>
        <fullName evidence="10">DNA mismatch repair proteins mutS family domain-containing protein</fullName>
    </recommendedName>
</protein>
<comment type="subcellular location">
    <subcellularLocation>
        <location evidence="1">Nucleus</location>
    </subcellularLocation>
</comment>